<name>A0A2W0HG56_9BACI</name>
<evidence type="ECO:0000256" key="7">
    <source>
        <dbReference type="PIRNR" id="PIRNR000124"/>
    </source>
</evidence>
<dbReference type="SUPFAM" id="SSF48179">
    <property type="entry name" value="6-phosphogluconate dehydrogenase C-terminal domain-like"/>
    <property type="match status" value="1"/>
</dbReference>
<evidence type="ECO:0000256" key="9">
    <source>
        <dbReference type="PIRSR" id="PIRSR500134-2"/>
    </source>
</evidence>
<feature type="binding site" evidence="9">
    <location>
        <begin position="249"/>
        <end position="253"/>
    </location>
    <ligand>
        <name>substrate</name>
    </ligand>
</feature>
<feature type="binding site" evidence="10">
    <location>
        <position position="30"/>
    </location>
    <ligand>
        <name>NAD(+)</name>
        <dbReference type="ChEBI" id="CHEBI:57540"/>
    </ligand>
</feature>
<comment type="caution">
    <text evidence="12">The sequence shown here is derived from an EMBL/GenBank/DDBJ whole genome shotgun (WGS) entry which is preliminary data.</text>
</comment>
<dbReference type="PANTHER" id="PTHR43750">
    <property type="entry name" value="UDP-GLUCOSE 6-DEHYDROGENASE TUAD"/>
    <property type="match status" value="1"/>
</dbReference>
<evidence type="ECO:0000256" key="1">
    <source>
        <dbReference type="ARBA" id="ARBA00004701"/>
    </source>
</evidence>
<feature type="binding site" evidence="10">
    <location>
        <position position="35"/>
    </location>
    <ligand>
        <name>NAD(+)</name>
        <dbReference type="ChEBI" id="CHEBI:57540"/>
    </ligand>
</feature>
<dbReference type="InterPro" id="IPR001732">
    <property type="entry name" value="UDP-Glc/GDP-Man_DH_N"/>
</dbReference>
<dbReference type="Gene3D" id="3.40.50.720">
    <property type="entry name" value="NAD(P)-binding Rossmann-like Domain"/>
    <property type="match status" value="2"/>
</dbReference>
<evidence type="ECO:0000256" key="3">
    <source>
        <dbReference type="ARBA" id="ARBA00012954"/>
    </source>
</evidence>
<dbReference type="PIRSF" id="PIRSF500134">
    <property type="entry name" value="UDPglc_DH_bac"/>
    <property type="match status" value="1"/>
</dbReference>
<dbReference type="NCBIfam" id="TIGR03026">
    <property type="entry name" value="NDP-sugDHase"/>
    <property type="match status" value="1"/>
</dbReference>
<dbReference type="Pfam" id="PF03721">
    <property type="entry name" value="UDPG_MGDP_dh_N"/>
    <property type="match status" value="1"/>
</dbReference>
<comment type="similarity">
    <text evidence="2 7">Belongs to the UDP-glucose/GDP-mannose dehydrogenase family.</text>
</comment>
<dbReference type="Proteomes" id="UP000248066">
    <property type="component" value="Unassembled WGS sequence"/>
</dbReference>
<feature type="binding site" evidence="10">
    <location>
        <position position="327"/>
    </location>
    <ligand>
        <name>NAD(+)</name>
        <dbReference type="ChEBI" id="CHEBI:57540"/>
    </ligand>
</feature>
<keyword evidence="13" id="KW-1185">Reference proteome</keyword>
<dbReference type="GO" id="GO:0051287">
    <property type="term" value="F:NAD binding"/>
    <property type="evidence" value="ECO:0007669"/>
    <property type="project" value="InterPro"/>
</dbReference>
<evidence type="ECO:0000256" key="8">
    <source>
        <dbReference type="PIRSR" id="PIRSR500134-1"/>
    </source>
</evidence>
<dbReference type="GO" id="GO:0000271">
    <property type="term" value="P:polysaccharide biosynthetic process"/>
    <property type="evidence" value="ECO:0007669"/>
    <property type="project" value="InterPro"/>
</dbReference>
<feature type="binding site" evidence="9">
    <location>
        <position position="320"/>
    </location>
    <ligand>
        <name>substrate</name>
    </ligand>
</feature>
<dbReference type="UniPathway" id="UPA00038">
    <property type="reaction ID" value="UER00491"/>
</dbReference>
<dbReference type="Pfam" id="PF00984">
    <property type="entry name" value="UDPG_MGDP_dh"/>
    <property type="match status" value="1"/>
</dbReference>
<dbReference type="InterPro" id="IPR017476">
    <property type="entry name" value="UDP-Glc/GDP-Man"/>
</dbReference>
<dbReference type="SUPFAM" id="SSF52413">
    <property type="entry name" value="UDP-glucose/GDP-mannose dehydrogenase C-terminal domain"/>
    <property type="match status" value="1"/>
</dbReference>
<dbReference type="InterPro" id="IPR036291">
    <property type="entry name" value="NAD(P)-bd_dom_sf"/>
</dbReference>
<dbReference type="EMBL" id="PDOF01000003">
    <property type="protein sequence ID" value="PYZ95779.1"/>
    <property type="molecule type" value="Genomic_DNA"/>
</dbReference>
<dbReference type="RefSeq" id="WP_110521056.1">
    <property type="nucleotide sequence ID" value="NZ_PDOF01000003.1"/>
</dbReference>
<feature type="binding site" evidence="9">
    <location>
        <position position="257"/>
    </location>
    <ligand>
        <name>substrate</name>
    </ligand>
</feature>
<feature type="binding site" evidence="10">
    <location>
        <position position="263"/>
    </location>
    <ligand>
        <name>NAD(+)</name>
        <dbReference type="ChEBI" id="CHEBI:57540"/>
    </ligand>
</feature>
<feature type="binding site" evidence="10">
    <location>
        <position position="86"/>
    </location>
    <ligand>
        <name>NAD(+)</name>
        <dbReference type="ChEBI" id="CHEBI:57540"/>
    </ligand>
</feature>
<evidence type="ECO:0000259" key="11">
    <source>
        <dbReference type="SMART" id="SM00984"/>
    </source>
</evidence>
<dbReference type="PIRSF" id="PIRSF000124">
    <property type="entry name" value="UDPglc_GDPman_dh"/>
    <property type="match status" value="1"/>
</dbReference>
<dbReference type="InterPro" id="IPR028357">
    <property type="entry name" value="UDPglc_DH_bac"/>
</dbReference>
<dbReference type="SMART" id="SM00984">
    <property type="entry name" value="UDPG_MGDP_dh_C"/>
    <property type="match status" value="1"/>
</dbReference>
<dbReference type="OrthoDB" id="9803238at2"/>
<dbReference type="InterPro" id="IPR008927">
    <property type="entry name" value="6-PGluconate_DH-like_C_sf"/>
</dbReference>
<dbReference type="AlphaFoldDB" id="A0A2W0HG56"/>
<evidence type="ECO:0000256" key="5">
    <source>
        <dbReference type="ARBA" id="ARBA00023027"/>
    </source>
</evidence>
<dbReference type="GO" id="GO:0003979">
    <property type="term" value="F:UDP-glucose 6-dehydrogenase activity"/>
    <property type="evidence" value="ECO:0007669"/>
    <property type="project" value="UniProtKB-EC"/>
</dbReference>
<feature type="domain" description="UDP-glucose/GDP-mannose dehydrogenase C-terminal" evidence="11">
    <location>
        <begin position="313"/>
        <end position="415"/>
    </location>
</feature>
<feature type="active site" description="Nucleophile" evidence="8">
    <location>
        <position position="260"/>
    </location>
</feature>
<organism evidence="12 13">
    <name type="scientific">Alteribacter lacisalsi</name>
    <dbReference type="NCBI Taxonomy" id="2045244"/>
    <lineage>
        <taxon>Bacteria</taxon>
        <taxon>Bacillati</taxon>
        <taxon>Bacillota</taxon>
        <taxon>Bacilli</taxon>
        <taxon>Bacillales</taxon>
        <taxon>Bacillaceae</taxon>
        <taxon>Alteribacter</taxon>
    </lineage>
</organism>
<dbReference type="SUPFAM" id="SSF51735">
    <property type="entry name" value="NAD(P)-binding Rossmann-fold domains"/>
    <property type="match status" value="1"/>
</dbReference>
<reference evidence="12 13" key="1">
    <citation type="submission" date="2017-10" db="EMBL/GenBank/DDBJ databases">
        <title>Bacillus sp. nov., a halophilic bacterium isolated from a Yangshapao Lake.</title>
        <authorList>
            <person name="Wang H."/>
        </authorList>
    </citation>
    <scope>NUCLEOTIDE SEQUENCE [LARGE SCALE GENOMIC DNA]</scope>
    <source>
        <strain evidence="12 13">YSP-3</strain>
    </source>
</reference>
<evidence type="ECO:0000313" key="13">
    <source>
        <dbReference type="Proteomes" id="UP000248066"/>
    </source>
</evidence>
<dbReference type="GO" id="GO:0006065">
    <property type="term" value="P:UDP-glucuronate biosynthetic process"/>
    <property type="evidence" value="ECO:0007669"/>
    <property type="project" value="UniProtKB-UniPathway"/>
</dbReference>
<comment type="catalytic activity">
    <reaction evidence="6 7">
        <text>UDP-alpha-D-glucose + 2 NAD(+) + H2O = UDP-alpha-D-glucuronate + 2 NADH + 3 H(+)</text>
        <dbReference type="Rhea" id="RHEA:23596"/>
        <dbReference type="ChEBI" id="CHEBI:15377"/>
        <dbReference type="ChEBI" id="CHEBI:15378"/>
        <dbReference type="ChEBI" id="CHEBI:57540"/>
        <dbReference type="ChEBI" id="CHEBI:57945"/>
        <dbReference type="ChEBI" id="CHEBI:58052"/>
        <dbReference type="ChEBI" id="CHEBI:58885"/>
        <dbReference type="EC" id="1.1.1.22"/>
    </reaction>
</comment>
<dbReference type="InterPro" id="IPR036220">
    <property type="entry name" value="UDP-Glc/GDP-Man_DH_C_sf"/>
</dbReference>
<dbReference type="Pfam" id="PF03720">
    <property type="entry name" value="UDPG_MGDP_dh_C"/>
    <property type="match status" value="1"/>
</dbReference>
<dbReference type="Gene3D" id="1.20.5.100">
    <property type="entry name" value="Cytochrome c1, transmembrane anchor, C-terminal"/>
    <property type="match status" value="1"/>
</dbReference>
<comment type="pathway">
    <text evidence="1">Nucleotide-sugar biosynthesis; UDP-alpha-D-glucuronate biosynthesis; UDP-alpha-D-glucuronate from UDP-alpha-D-glucose: step 1/1.</text>
</comment>
<evidence type="ECO:0000256" key="6">
    <source>
        <dbReference type="ARBA" id="ARBA00047473"/>
    </source>
</evidence>
<keyword evidence="4 7" id="KW-0560">Oxidoreductase</keyword>
<accession>A0A2W0HG56</accession>
<feature type="binding site" evidence="10">
    <location>
        <position position="121"/>
    </location>
    <ligand>
        <name>NAD(+)</name>
        <dbReference type="ChEBI" id="CHEBI:57540"/>
    </ligand>
</feature>
<sequence>MKAAVVGTGYVGLVTGVVLARLGHQVTCIDKDPEKVAKLAGGIPTIHEEGLGPMLSACIDEGRLTFTTAYDEGCPQADVVFIAVGTPEDSEGKANLTFVRAAAESIGDVISGRTVVVTKSTVPPGTNRKVKQWVADKAPAGTDIAVVSNPEFLRQGSAVYDTFHADRLIIGAEDIRAGDLVEKLFAPLEVPVLRTDLESAELIKYASNTFLAMKISFINEMAQIADRIGADVTKVAKGMGMDRRISPDFLKAGIGYGGSCFPKDTKALTRIAEEAGYEFTYGKATDHVNDQQKNLLVEKALFRFGSLKDMNITLLGLSFKPGTDDMREAPSLSIIESLMEEGANVTVYDPVAAEKAAPLLPETVVTANDLKESLDGSDSVFLVTEWDEFKQMDLSMIASLCSQNILFDERNVFTEEDVKSAGIEYHSVGRRSVYPEEVVKTAAYYDKVQGL</sequence>
<dbReference type="PANTHER" id="PTHR43750:SF3">
    <property type="entry name" value="UDP-GLUCOSE 6-DEHYDROGENASE TUAD"/>
    <property type="match status" value="1"/>
</dbReference>
<dbReference type="InterPro" id="IPR014026">
    <property type="entry name" value="UDP-Glc/GDP-Man_DH_dimer"/>
</dbReference>
<evidence type="ECO:0000256" key="2">
    <source>
        <dbReference type="ARBA" id="ARBA00006601"/>
    </source>
</evidence>
<feature type="binding site" evidence="9">
    <location>
        <position position="204"/>
    </location>
    <ligand>
        <name>substrate</name>
    </ligand>
</feature>
<keyword evidence="5 7" id="KW-0520">NAD</keyword>
<evidence type="ECO:0000256" key="10">
    <source>
        <dbReference type="PIRSR" id="PIRSR500134-3"/>
    </source>
</evidence>
<protein>
    <recommendedName>
        <fullName evidence="3 7">UDP-glucose 6-dehydrogenase</fullName>
        <ecNumber evidence="3 7">1.1.1.22</ecNumber>
    </recommendedName>
</protein>
<gene>
    <name evidence="12" type="ORF">CR205_15420</name>
</gene>
<evidence type="ECO:0000256" key="4">
    <source>
        <dbReference type="ARBA" id="ARBA00023002"/>
    </source>
</evidence>
<proteinExistence type="inferred from homology"/>
<dbReference type="EC" id="1.1.1.22" evidence="3 7"/>
<evidence type="ECO:0000313" key="12">
    <source>
        <dbReference type="EMBL" id="PYZ95779.1"/>
    </source>
</evidence>
<dbReference type="InterPro" id="IPR014027">
    <property type="entry name" value="UDP-Glc/GDP-Man_DH_C"/>
</dbReference>